<evidence type="ECO:0000313" key="1">
    <source>
        <dbReference type="EMBL" id="KAG9235789.1"/>
    </source>
</evidence>
<accession>A0A9P7YL12</accession>
<dbReference type="Proteomes" id="UP000824998">
    <property type="component" value="Unassembled WGS sequence"/>
</dbReference>
<sequence length="86" mass="9592">MATPKNQAANLLKNRTPLQVGDASMPTPLSDHYQTARLPYARRRRLYHAVPCDFGCTIAGVVYEFGKGVDEGRFGVGYRLFDMLSI</sequence>
<reference evidence="1" key="1">
    <citation type="journal article" date="2021" name="IMA Fungus">
        <title>Genomic characterization of three marine fungi, including Emericellopsis atlantica sp. nov. with signatures of a generalist lifestyle and marine biomass degradation.</title>
        <authorList>
            <person name="Hagestad O.C."/>
            <person name="Hou L."/>
            <person name="Andersen J.H."/>
            <person name="Hansen E.H."/>
            <person name="Altermark B."/>
            <person name="Li C."/>
            <person name="Kuhnert E."/>
            <person name="Cox R.J."/>
            <person name="Crous P.W."/>
            <person name="Spatafora J.W."/>
            <person name="Lail K."/>
            <person name="Amirebrahimi M."/>
            <person name="Lipzen A."/>
            <person name="Pangilinan J."/>
            <person name="Andreopoulos W."/>
            <person name="Hayes R.D."/>
            <person name="Ng V."/>
            <person name="Grigoriev I.V."/>
            <person name="Jackson S.A."/>
            <person name="Sutton T.D.S."/>
            <person name="Dobson A.D.W."/>
            <person name="Rama T."/>
        </authorList>
    </citation>
    <scope>NUCLEOTIDE SEQUENCE</scope>
    <source>
        <strain evidence="1">TRa018bII</strain>
    </source>
</reference>
<dbReference type="EMBL" id="MU251422">
    <property type="protein sequence ID" value="KAG9235789.1"/>
    <property type="molecule type" value="Genomic_DNA"/>
</dbReference>
<organism evidence="1 2">
    <name type="scientific">Amylocarpus encephaloides</name>
    <dbReference type="NCBI Taxonomy" id="45428"/>
    <lineage>
        <taxon>Eukaryota</taxon>
        <taxon>Fungi</taxon>
        <taxon>Dikarya</taxon>
        <taxon>Ascomycota</taxon>
        <taxon>Pezizomycotina</taxon>
        <taxon>Leotiomycetes</taxon>
        <taxon>Helotiales</taxon>
        <taxon>Helotiales incertae sedis</taxon>
        <taxon>Amylocarpus</taxon>
    </lineage>
</organism>
<keyword evidence="2" id="KW-1185">Reference proteome</keyword>
<proteinExistence type="predicted"/>
<dbReference type="AlphaFoldDB" id="A0A9P7YL12"/>
<gene>
    <name evidence="1" type="ORF">BJ875DRAFT_482888</name>
</gene>
<name>A0A9P7YL12_9HELO</name>
<evidence type="ECO:0000313" key="2">
    <source>
        <dbReference type="Proteomes" id="UP000824998"/>
    </source>
</evidence>
<protein>
    <submittedName>
        <fullName evidence="1">Uncharacterized protein</fullName>
    </submittedName>
</protein>
<comment type="caution">
    <text evidence="1">The sequence shown here is derived from an EMBL/GenBank/DDBJ whole genome shotgun (WGS) entry which is preliminary data.</text>
</comment>